<dbReference type="PIRSF" id="PIRSF038084">
    <property type="entry name" value="HAT-B_cat"/>
    <property type="match status" value="1"/>
</dbReference>
<feature type="active site" description="Proton donor/acceptor" evidence="10">
    <location>
        <position position="290"/>
    </location>
</feature>
<evidence type="ECO:0000313" key="16">
    <source>
        <dbReference type="Proteomes" id="UP001172102"/>
    </source>
</evidence>
<comment type="similarity">
    <text evidence="2 9">Belongs to the HAT1 family.</text>
</comment>
<evidence type="ECO:0000256" key="12">
    <source>
        <dbReference type="PIRSR" id="PIRSR038084-3"/>
    </source>
</evidence>
<keyword evidence="5 9" id="KW-0808">Transferase</keyword>
<dbReference type="GO" id="GO:0005737">
    <property type="term" value="C:cytoplasm"/>
    <property type="evidence" value="ECO:0007669"/>
    <property type="project" value="UniProtKB-SubCell"/>
</dbReference>
<dbReference type="EC" id="2.3.1.48" evidence="3 9"/>
<feature type="binding site" evidence="11">
    <location>
        <begin position="262"/>
        <end position="268"/>
    </location>
    <ligand>
        <name>acetyl-CoA</name>
        <dbReference type="ChEBI" id="CHEBI:57288"/>
    </ligand>
</feature>
<dbReference type="Gene3D" id="3.40.630.30">
    <property type="match status" value="1"/>
</dbReference>
<evidence type="ECO:0000256" key="11">
    <source>
        <dbReference type="PIRSR" id="PIRSR038084-2"/>
    </source>
</evidence>
<sequence length="498" mass="56466">MSEPETDAWSAPSNEAIVLSLVAPAAAGGVKPIASFKPKYTYTIFDDEQIFGYQDLRVNIQFNASDMRPHFGLNYSKKFKPTGGTEATNLKEVFSEYLPEVAFQKQKEFTAAVERTRADWTPPGKLAATFTKGGIAHEVWKGNLADPAVKQLLNRIQVFVPLYIEGGTCIDVDEPESDRWTVFFLYQKRPVAHEPERLSYVFVGYSTVYRFFLFHIPTPPASPSENKSDVSVDQLDFNQEFDLSSLPCRTRISQFIVLPRFQQKGIGSKFYSILFQEYLNHTSTVEITVEDPNEAFDDMRDLADLQFLRQLPEFNALHIDTAIKLDKDGIVPRNIFDKAAAEAVRRKAKIAPRQFYRVLEMHLMSRLPEPVRPGIVDPEAGENRKGKGVAAKPTKEQEYEYKLWQLIAKKRVYRHNKELLGQLEVPERIAKLEETVANVAFDYARLLDKAARRVDEEDEENETSDGDAVEAGSKSGKRKADEAAEVEGEEPAIKKRKA</sequence>
<dbReference type="GO" id="GO:0000781">
    <property type="term" value="C:chromosome, telomeric region"/>
    <property type="evidence" value="ECO:0007669"/>
    <property type="project" value="GOC"/>
</dbReference>
<feature type="domain" description="Histone acetyl transferase HAT1 N-terminal" evidence="14">
    <location>
        <begin position="9"/>
        <end position="165"/>
    </location>
</feature>
<evidence type="ECO:0000256" key="13">
    <source>
        <dbReference type="SAM" id="MobiDB-lite"/>
    </source>
</evidence>
<proteinExistence type="inferred from homology"/>
<evidence type="ECO:0000256" key="1">
    <source>
        <dbReference type="ARBA" id="ARBA00004123"/>
    </source>
</evidence>
<dbReference type="GO" id="GO:0031509">
    <property type="term" value="P:subtelomeric heterochromatin formation"/>
    <property type="evidence" value="ECO:0007669"/>
    <property type="project" value="InterPro"/>
</dbReference>
<feature type="compositionally biased region" description="Acidic residues" evidence="13">
    <location>
        <begin position="456"/>
        <end position="468"/>
    </location>
</feature>
<evidence type="ECO:0000256" key="7">
    <source>
        <dbReference type="ARBA" id="ARBA00023315"/>
    </source>
</evidence>
<keyword evidence="6 9" id="KW-0539">Nucleus</keyword>
<evidence type="ECO:0000313" key="15">
    <source>
        <dbReference type="EMBL" id="KAK0711024.1"/>
    </source>
</evidence>
<dbReference type="EMBL" id="JAUKUA010000005">
    <property type="protein sequence ID" value="KAK0711024.1"/>
    <property type="molecule type" value="Genomic_DNA"/>
</dbReference>
<dbReference type="GO" id="GO:0042393">
    <property type="term" value="F:histone binding"/>
    <property type="evidence" value="ECO:0007669"/>
    <property type="project" value="InterPro"/>
</dbReference>
<evidence type="ECO:0000256" key="2">
    <source>
        <dbReference type="ARBA" id="ARBA00010543"/>
    </source>
</evidence>
<comment type="subcellular location">
    <subcellularLocation>
        <location evidence="9">Cytoplasm</location>
    </subcellularLocation>
    <subcellularLocation>
        <location evidence="1 9">Nucleus</location>
    </subcellularLocation>
</comment>
<dbReference type="PANTHER" id="PTHR12046">
    <property type="entry name" value="HISTONE ACETYLTRANSFERASE TYPE B CATALYTIC SUBUNIT"/>
    <property type="match status" value="1"/>
</dbReference>
<evidence type="ECO:0000256" key="9">
    <source>
        <dbReference type="PIRNR" id="PIRNR038084"/>
    </source>
</evidence>
<dbReference type="GO" id="GO:0005634">
    <property type="term" value="C:nucleus"/>
    <property type="evidence" value="ECO:0007669"/>
    <property type="project" value="UniProtKB-SubCell"/>
</dbReference>
<evidence type="ECO:0000256" key="6">
    <source>
        <dbReference type="ARBA" id="ARBA00023242"/>
    </source>
</evidence>
<dbReference type="SUPFAM" id="SSF55729">
    <property type="entry name" value="Acyl-CoA N-acyltransferases (Nat)"/>
    <property type="match status" value="1"/>
</dbReference>
<keyword evidence="16" id="KW-1185">Reference proteome</keyword>
<comment type="catalytic activity">
    <reaction evidence="8 9">
        <text>L-lysyl-[protein] + acetyl-CoA = N(6)-acetyl-L-lysyl-[protein] + CoA + H(+)</text>
        <dbReference type="Rhea" id="RHEA:45948"/>
        <dbReference type="Rhea" id="RHEA-COMP:9752"/>
        <dbReference type="Rhea" id="RHEA-COMP:10731"/>
        <dbReference type="ChEBI" id="CHEBI:15378"/>
        <dbReference type="ChEBI" id="CHEBI:29969"/>
        <dbReference type="ChEBI" id="CHEBI:57287"/>
        <dbReference type="ChEBI" id="CHEBI:57288"/>
        <dbReference type="ChEBI" id="CHEBI:61930"/>
        <dbReference type="EC" id="2.3.1.48"/>
    </reaction>
</comment>
<evidence type="ECO:0000256" key="8">
    <source>
        <dbReference type="ARBA" id="ARBA00048017"/>
    </source>
</evidence>
<feature type="region of interest" description="Disordered" evidence="13">
    <location>
        <begin position="452"/>
        <end position="498"/>
    </location>
</feature>
<dbReference type="AlphaFoldDB" id="A0AA40A816"/>
<dbReference type="InterPro" id="IPR037113">
    <property type="entry name" value="Hat1_N_sf"/>
</dbReference>
<evidence type="ECO:0000256" key="5">
    <source>
        <dbReference type="ARBA" id="ARBA00022679"/>
    </source>
</evidence>
<comment type="subunit">
    <text evidence="9">Component of the HAT-B complex composed of at least HAT1 and HAT2. The HAT-B complex binds to histone H4 tail.</text>
</comment>
<name>A0AA40A816_9PEZI</name>
<dbReference type="GO" id="GO:0004402">
    <property type="term" value="F:histone acetyltransferase activity"/>
    <property type="evidence" value="ECO:0007669"/>
    <property type="project" value="UniProtKB-UniRule"/>
</dbReference>
<gene>
    <name evidence="15" type="ORF">B0H67DRAFT_646434</name>
</gene>
<feature type="site" description="Interaction with histone H4 N-terminus" evidence="12">
    <location>
        <position position="180"/>
    </location>
</feature>
<dbReference type="InterPro" id="IPR019467">
    <property type="entry name" value="Hat1_N"/>
</dbReference>
<dbReference type="Gene3D" id="3.90.360.10">
    <property type="entry name" value="Histone acetyl transferase 1 (HAT1), N-terminal domain"/>
    <property type="match status" value="1"/>
</dbReference>
<comment type="function">
    <text evidence="9">Catalytic component of the histone acetylase B (HAT-B) complex. Has intrinsic substrate specificity that modifies lysine in recognition sequence GXGKXG. Involved in DNA double-strand break repair.</text>
</comment>
<keyword evidence="7 9" id="KW-0012">Acyltransferase</keyword>
<comment type="caution">
    <text evidence="15">The sequence shown here is derived from an EMBL/GenBank/DDBJ whole genome shotgun (WGS) entry which is preliminary data.</text>
</comment>
<dbReference type="Pfam" id="PF10394">
    <property type="entry name" value="Hat1_N"/>
    <property type="match status" value="1"/>
</dbReference>
<dbReference type="InterPro" id="IPR013523">
    <property type="entry name" value="Hist_AcTrfase_HAT1_C"/>
</dbReference>
<feature type="binding site" evidence="11">
    <location>
        <position position="293"/>
    </location>
    <ligand>
        <name>acetyl-CoA</name>
        <dbReference type="ChEBI" id="CHEBI:57288"/>
    </ligand>
</feature>
<evidence type="ECO:0000256" key="10">
    <source>
        <dbReference type="PIRSR" id="PIRSR038084-1"/>
    </source>
</evidence>
<dbReference type="InterPro" id="IPR017380">
    <property type="entry name" value="Hist_AcTrfase_B-typ_cat-su"/>
</dbReference>
<organism evidence="15 16">
    <name type="scientific">Lasiosphaeris hirsuta</name>
    <dbReference type="NCBI Taxonomy" id="260670"/>
    <lineage>
        <taxon>Eukaryota</taxon>
        <taxon>Fungi</taxon>
        <taxon>Dikarya</taxon>
        <taxon>Ascomycota</taxon>
        <taxon>Pezizomycotina</taxon>
        <taxon>Sordariomycetes</taxon>
        <taxon>Sordariomycetidae</taxon>
        <taxon>Sordariales</taxon>
        <taxon>Lasiosphaeriaceae</taxon>
        <taxon>Lasiosphaeris</taxon>
    </lineage>
</organism>
<keyword evidence="9" id="KW-0963">Cytoplasm</keyword>
<dbReference type="Proteomes" id="UP001172102">
    <property type="component" value="Unassembled WGS sequence"/>
</dbReference>
<evidence type="ECO:0000259" key="14">
    <source>
        <dbReference type="Pfam" id="PF10394"/>
    </source>
</evidence>
<dbReference type="InterPro" id="IPR016181">
    <property type="entry name" value="Acyl_CoA_acyltransferase"/>
</dbReference>
<dbReference type="Pfam" id="PF21184">
    <property type="entry name" value="HAT1_C_fung"/>
    <property type="match status" value="1"/>
</dbReference>
<reference evidence="15" key="1">
    <citation type="submission" date="2023-06" db="EMBL/GenBank/DDBJ databases">
        <title>Genome-scale phylogeny and comparative genomics of the fungal order Sordariales.</title>
        <authorList>
            <consortium name="Lawrence Berkeley National Laboratory"/>
            <person name="Hensen N."/>
            <person name="Bonometti L."/>
            <person name="Westerberg I."/>
            <person name="Brannstrom I.O."/>
            <person name="Guillou S."/>
            <person name="Cros-Aarteil S."/>
            <person name="Calhoun S."/>
            <person name="Haridas S."/>
            <person name="Kuo A."/>
            <person name="Mondo S."/>
            <person name="Pangilinan J."/>
            <person name="Riley R."/>
            <person name="Labutti K."/>
            <person name="Andreopoulos B."/>
            <person name="Lipzen A."/>
            <person name="Chen C."/>
            <person name="Yanf M."/>
            <person name="Daum C."/>
            <person name="Ng V."/>
            <person name="Clum A."/>
            <person name="Steindorff A."/>
            <person name="Ohm R."/>
            <person name="Martin F."/>
            <person name="Silar P."/>
            <person name="Natvig D."/>
            <person name="Lalanne C."/>
            <person name="Gautier V."/>
            <person name="Ament-Velasquez S.L."/>
            <person name="Kruys A."/>
            <person name="Hutchinson M.I."/>
            <person name="Powell A.J."/>
            <person name="Barry K."/>
            <person name="Miller A.N."/>
            <person name="Grigoriev I.V."/>
            <person name="Debuchy R."/>
            <person name="Gladieux P."/>
            <person name="Thoren M.H."/>
            <person name="Johannesson H."/>
        </authorList>
    </citation>
    <scope>NUCLEOTIDE SEQUENCE</scope>
    <source>
        <strain evidence="15">SMH4607-1</strain>
    </source>
</reference>
<evidence type="ECO:0000256" key="3">
    <source>
        <dbReference type="ARBA" id="ARBA00013184"/>
    </source>
</evidence>
<evidence type="ECO:0000256" key="4">
    <source>
        <dbReference type="ARBA" id="ARBA00021268"/>
    </source>
</evidence>
<accession>A0AA40A816</accession>
<dbReference type="Gene3D" id="1.10.10.390">
    <property type="match status" value="1"/>
</dbReference>
<protein>
    <recommendedName>
        <fullName evidence="4 9">Histone acetyltransferase type B catalytic subunit</fullName>
        <ecNumber evidence="3 9">2.3.1.48</ecNumber>
    </recommendedName>
</protein>
<feature type="region of interest" description="Interaction with histone H4 N-terminus" evidence="11">
    <location>
        <begin position="209"/>
        <end position="211"/>
    </location>
</feature>